<reference evidence="2 3" key="1">
    <citation type="journal article" date="2011" name="J. Gen. Appl. Microbiol.">
        <title>Draft genome sequencing of the enigmatic yeast Saitoella complicata.</title>
        <authorList>
            <person name="Nishida H."/>
            <person name="Hamamoto M."/>
            <person name="Sugiyama J."/>
        </authorList>
    </citation>
    <scope>NUCLEOTIDE SEQUENCE [LARGE SCALE GENOMIC DNA]</scope>
    <source>
        <strain evidence="2 3">NRRL Y-17804</strain>
    </source>
</reference>
<organism evidence="2 3">
    <name type="scientific">Saitoella complicata (strain BCRC 22490 / CBS 7301 / JCM 7358 / NBRC 10748 / NRRL Y-17804)</name>
    <dbReference type="NCBI Taxonomy" id="698492"/>
    <lineage>
        <taxon>Eukaryota</taxon>
        <taxon>Fungi</taxon>
        <taxon>Dikarya</taxon>
        <taxon>Ascomycota</taxon>
        <taxon>Taphrinomycotina</taxon>
        <taxon>Taphrinomycotina incertae sedis</taxon>
        <taxon>Saitoella</taxon>
    </lineage>
</organism>
<keyword evidence="3" id="KW-1185">Reference proteome</keyword>
<protein>
    <submittedName>
        <fullName evidence="2">Uncharacterized protein</fullName>
    </submittedName>
</protein>
<feature type="region of interest" description="Disordered" evidence="1">
    <location>
        <begin position="89"/>
        <end position="165"/>
    </location>
</feature>
<name>A0A0E9NAX4_SAICN</name>
<dbReference type="Proteomes" id="UP000033140">
    <property type="component" value="Unassembled WGS sequence"/>
</dbReference>
<gene>
    <name evidence="2" type="ORF">G7K_1241-t1</name>
</gene>
<sequence length="227" mass="25577">MSMIRQAYSCSSLPTLLQEEAKHQLDLLHPHPPHALQHSHHFYHAPRSVNVLNEECGRRGRGRLRSRLRWAGSGAIEDDGFSTDDEHLTINTRTRTRTNLPFRAARSGIHTPTQTPPQSPPHHNPSLHPLNSHIPLPTLGLPSTHTPSISRPPSPPTSPKPPITRRLSKDQQGILIDLKAHGEGWGSIMQQPSLRGLKFSWLVFEWEKYERRRGEGGEVEGCAEDEF</sequence>
<evidence type="ECO:0000313" key="3">
    <source>
        <dbReference type="Proteomes" id="UP000033140"/>
    </source>
</evidence>
<feature type="compositionally biased region" description="Pro residues" evidence="1">
    <location>
        <begin position="114"/>
        <end position="123"/>
    </location>
</feature>
<reference evidence="2 3" key="3">
    <citation type="journal article" date="2015" name="Genome Announc.">
        <title>Draft Genome Sequence of the Archiascomycetous Yeast Saitoella complicata.</title>
        <authorList>
            <person name="Yamauchi K."/>
            <person name="Kondo S."/>
            <person name="Hamamoto M."/>
            <person name="Takahashi Y."/>
            <person name="Ogura Y."/>
            <person name="Hayashi T."/>
            <person name="Nishida H."/>
        </authorList>
    </citation>
    <scope>NUCLEOTIDE SEQUENCE [LARGE SCALE GENOMIC DNA]</scope>
    <source>
        <strain evidence="2 3">NRRL Y-17804</strain>
    </source>
</reference>
<proteinExistence type="predicted"/>
<accession>A0A0E9NAX4</accession>
<dbReference type="AlphaFoldDB" id="A0A0E9NAX4"/>
<feature type="compositionally biased region" description="Low complexity" evidence="1">
    <location>
        <begin position="124"/>
        <end position="133"/>
    </location>
</feature>
<evidence type="ECO:0000256" key="1">
    <source>
        <dbReference type="SAM" id="MobiDB-lite"/>
    </source>
</evidence>
<evidence type="ECO:0000313" key="2">
    <source>
        <dbReference type="EMBL" id="GAO47027.1"/>
    </source>
</evidence>
<dbReference type="EMBL" id="BACD03000007">
    <property type="protein sequence ID" value="GAO47027.1"/>
    <property type="molecule type" value="Genomic_DNA"/>
</dbReference>
<feature type="compositionally biased region" description="Pro residues" evidence="1">
    <location>
        <begin position="150"/>
        <end position="162"/>
    </location>
</feature>
<dbReference type="RefSeq" id="XP_019026308.1">
    <property type="nucleotide sequence ID" value="XM_019167264.1"/>
</dbReference>
<comment type="caution">
    <text evidence="2">The sequence shown here is derived from an EMBL/GenBank/DDBJ whole genome shotgun (WGS) entry which is preliminary data.</text>
</comment>
<reference evidence="2 3" key="2">
    <citation type="journal article" date="2014" name="J. Gen. Appl. Microbiol.">
        <title>The early diverging ascomycetous budding yeast Saitoella complicata has three histone deacetylases belonging to the Clr6, Hos2, and Rpd3 lineages.</title>
        <authorList>
            <person name="Nishida H."/>
            <person name="Matsumoto T."/>
            <person name="Kondo S."/>
            <person name="Hamamoto M."/>
            <person name="Yoshikawa H."/>
        </authorList>
    </citation>
    <scope>NUCLEOTIDE SEQUENCE [LARGE SCALE GENOMIC DNA]</scope>
    <source>
        <strain evidence="2 3">NRRL Y-17804</strain>
    </source>
</reference>